<evidence type="ECO:0000313" key="1">
    <source>
        <dbReference type="Proteomes" id="UP000095282"/>
    </source>
</evidence>
<keyword evidence="1" id="KW-1185">Reference proteome</keyword>
<protein>
    <submittedName>
        <fullName evidence="2">Methyltransferase</fullName>
    </submittedName>
</protein>
<name>A0A1I7TC32_9PELO</name>
<reference evidence="2" key="1">
    <citation type="submission" date="2016-11" db="UniProtKB">
        <authorList>
            <consortium name="WormBaseParasite"/>
        </authorList>
    </citation>
    <scope>IDENTIFICATION</scope>
</reference>
<dbReference type="Proteomes" id="UP000095282">
    <property type="component" value="Unplaced"/>
</dbReference>
<evidence type="ECO:0000313" key="2">
    <source>
        <dbReference type="WBParaSite" id="Csp11.Scaffold577.g4489.t1"/>
    </source>
</evidence>
<proteinExistence type="predicted"/>
<sequence length="70" mass="7967">MLFRRPQALLGDGSFYLNPLNPSYSRVVDGSTGRATVYHSKEIRTFVNSKKRLLDYFCHFGYSSKGFVLG</sequence>
<dbReference type="AlphaFoldDB" id="A0A1I7TC32"/>
<organism evidence="1 2">
    <name type="scientific">Caenorhabditis tropicalis</name>
    <dbReference type="NCBI Taxonomy" id="1561998"/>
    <lineage>
        <taxon>Eukaryota</taxon>
        <taxon>Metazoa</taxon>
        <taxon>Ecdysozoa</taxon>
        <taxon>Nematoda</taxon>
        <taxon>Chromadorea</taxon>
        <taxon>Rhabditida</taxon>
        <taxon>Rhabditina</taxon>
        <taxon>Rhabditomorpha</taxon>
        <taxon>Rhabditoidea</taxon>
        <taxon>Rhabditidae</taxon>
        <taxon>Peloderinae</taxon>
        <taxon>Caenorhabditis</taxon>
    </lineage>
</organism>
<accession>A0A1I7TC32</accession>
<dbReference type="WBParaSite" id="Csp11.Scaffold577.g4489.t1">
    <property type="protein sequence ID" value="Csp11.Scaffold577.g4489.t1"/>
    <property type="gene ID" value="Csp11.Scaffold577.g4489"/>
</dbReference>